<dbReference type="Pfam" id="PF00239">
    <property type="entry name" value="Resolvase"/>
    <property type="match status" value="1"/>
</dbReference>
<keyword evidence="2" id="KW-0233">DNA recombination</keyword>
<dbReference type="PANTHER" id="PTHR30461:SF2">
    <property type="entry name" value="SERINE RECOMBINASE PINE-RELATED"/>
    <property type="match status" value="1"/>
</dbReference>
<dbReference type="EMBL" id="JAKVIN010000003">
    <property type="protein sequence ID" value="MCJ8149103.1"/>
    <property type="molecule type" value="Genomic_DNA"/>
</dbReference>
<dbReference type="Pfam" id="PF13408">
    <property type="entry name" value="Zn_ribbon_recom"/>
    <property type="match status" value="1"/>
</dbReference>
<accession>A0ABT0CKF3</accession>
<dbReference type="Gene3D" id="3.40.50.1390">
    <property type="entry name" value="Resolvase, N-terminal catalytic domain"/>
    <property type="match status" value="1"/>
</dbReference>
<dbReference type="Gene3D" id="3.90.1750.20">
    <property type="entry name" value="Putative Large Serine Recombinase, Chain B, Domain 2"/>
    <property type="match status" value="1"/>
</dbReference>
<dbReference type="Pfam" id="PF07508">
    <property type="entry name" value="Recombinase"/>
    <property type="match status" value="1"/>
</dbReference>
<dbReference type="InterPro" id="IPR050639">
    <property type="entry name" value="SSR_resolvase"/>
</dbReference>
<dbReference type="Proteomes" id="UP001201844">
    <property type="component" value="Unassembled WGS sequence"/>
</dbReference>
<comment type="caution">
    <text evidence="5">The sequence shown here is derived from an EMBL/GenBank/DDBJ whole genome shotgun (WGS) entry which is preliminary data.</text>
</comment>
<dbReference type="PROSITE" id="PS51736">
    <property type="entry name" value="RECOMBINASES_3"/>
    <property type="match status" value="1"/>
</dbReference>
<dbReference type="InterPro" id="IPR006119">
    <property type="entry name" value="Resolv_N"/>
</dbReference>
<evidence type="ECO:0000259" key="4">
    <source>
        <dbReference type="PROSITE" id="PS51737"/>
    </source>
</evidence>
<keyword evidence="6" id="KW-1185">Reference proteome</keyword>
<dbReference type="InterPro" id="IPR025827">
    <property type="entry name" value="Zn_ribbon_recom_dom"/>
</dbReference>
<proteinExistence type="predicted"/>
<feature type="domain" description="Recombinase" evidence="4">
    <location>
        <begin position="184"/>
        <end position="303"/>
    </location>
</feature>
<sequence length="519" mass="57323">MPEKTVHAIRPKAYSYVRFSTPEQMRGDSLRRQTEAAERYAALHGLDLDRELTFRDLGVSAYRGANADTGHLGEFLAAVRHGDIKPGSFLLVESLDRLSRQKPRRAVRVLEQLCEEGITVVTLDDQRAYTEEVLDEDPTALLVAILVAARAHEESATKARRVREAWGAKRKTAAAKPLTRLCPGWVRLRDDRSGFDLIPERAAIVRRIFDMALSGRGQYSIAETLNREGIPVFGRGRHWHRSYVKKMLANPSTIGTYTPHTMERVNGKRVRTPTEPVPDYFPAAVDRETFERVNGLTKGRAIGAQPERSRAPANMLATLAKCPLCGGTMTRVSKGRGKRAGKPYLVCAAAKTGAGCEYHQVRAEYVHVAILGKAEELVANMPSPSEDLEAQWSHLSGEIAGLEEATERVVEAISVAGHSKALLDRLRETEGLLEVARRRQEALAGEIASTLTNRVQNVANNDFLGAVESGDVGRINAALRQLFSRIVVNYHTGCLEAHWKHVPDAVSEVFFILPMGGDD</sequence>
<evidence type="ECO:0000256" key="2">
    <source>
        <dbReference type="ARBA" id="ARBA00023172"/>
    </source>
</evidence>
<reference evidence="5 6" key="1">
    <citation type="submission" date="2022-02" db="EMBL/GenBank/DDBJ databases">
        <title>Shinella B3.7 sp. nov., isolated from Sediment (Zhairuo Island).</title>
        <authorList>
            <person name="Chen G."/>
        </authorList>
    </citation>
    <scope>NUCLEOTIDE SEQUENCE [LARGE SCALE GENOMIC DNA]</scope>
    <source>
        <strain evidence="5 6">B3.7</strain>
    </source>
</reference>
<dbReference type="SMART" id="SM00857">
    <property type="entry name" value="Resolvase"/>
    <property type="match status" value="1"/>
</dbReference>
<dbReference type="InterPro" id="IPR011109">
    <property type="entry name" value="DNA_bind_recombinase_dom"/>
</dbReference>
<gene>
    <name evidence="5" type="ORF">MKI86_08125</name>
</gene>
<organism evidence="5 6">
    <name type="scientific">Shinella sedimenti</name>
    <dbReference type="NCBI Taxonomy" id="2919913"/>
    <lineage>
        <taxon>Bacteria</taxon>
        <taxon>Pseudomonadati</taxon>
        <taxon>Pseudomonadota</taxon>
        <taxon>Alphaproteobacteria</taxon>
        <taxon>Hyphomicrobiales</taxon>
        <taxon>Rhizobiaceae</taxon>
        <taxon>Shinella</taxon>
    </lineage>
</organism>
<name>A0ABT0CKF3_9HYPH</name>
<feature type="domain" description="Resolvase/invertase-type recombinase catalytic" evidence="3">
    <location>
        <begin position="12"/>
        <end position="173"/>
    </location>
</feature>
<evidence type="ECO:0000313" key="6">
    <source>
        <dbReference type="Proteomes" id="UP001201844"/>
    </source>
</evidence>
<keyword evidence="1" id="KW-0238">DNA-binding</keyword>
<evidence type="ECO:0000256" key="1">
    <source>
        <dbReference type="ARBA" id="ARBA00023125"/>
    </source>
</evidence>
<dbReference type="PANTHER" id="PTHR30461">
    <property type="entry name" value="DNA-INVERTASE FROM LAMBDOID PROPHAGE"/>
    <property type="match status" value="1"/>
</dbReference>
<dbReference type="CDD" id="cd00338">
    <property type="entry name" value="Ser_Recombinase"/>
    <property type="match status" value="1"/>
</dbReference>
<dbReference type="InterPro" id="IPR036162">
    <property type="entry name" value="Resolvase-like_N_sf"/>
</dbReference>
<dbReference type="RefSeq" id="WP_241599693.1">
    <property type="nucleotide sequence ID" value="NZ_JAKVIN010000003.1"/>
</dbReference>
<dbReference type="SUPFAM" id="SSF53041">
    <property type="entry name" value="Resolvase-like"/>
    <property type="match status" value="1"/>
</dbReference>
<dbReference type="InterPro" id="IPR038109">
    <property type="entry name" value="DNA_bind_recomb_sf"/>
</dbReference>
<dbReference type="PROSITE" id="PS51737">
    <property type="entry name" value="RECOMBINASE_DNA_BIND"/>
    <property type="match status" value="1"/>
</dbReference>
<protein>
    <submittedName>
        <fullName evidence="5">Recombinase family protein</fullName>
    </submittedName>
</protein>
<evidence type="ECO:0000259" key="3">
    <source>
        <dbReference type="PROSITE" id="PS51736"/>
    </source>
</evidence>
<evidence type="ECO:0000313" key="5">
    <source>
        <dbReference type="EMBL" id="MCJ8149103.1"/>
    </source>
</evidence>